<evidence type="ECO:0000256" key="1">
    <source>
        <dbReference type="SAM" id="SignalP"/>
    </source>
</evidence>
<organism evidence="2 3">
    <name type="scientific">Sulfuricaulis limicola</name>
    <dbReference type="NCBI Taxonomy" id="1620215"/>
    <lineage>
        <taxon>Bacteria</taxon>
        <taxon>Pseudomonadati</taxon>
        <taxon>Pseudomonadota</taxon>
        <taxon>Gammaproteobacteria</taxon>
        <taxon>Acidiferrobacterales</taxon>
        <taxon>Acidiferrobacteraceae</taxon>
        <taxon>Sulfuricaulis</taxon>
    </lineage>
</organism>
<dbReference type="AlphaFoldDB" id="A0A1B4XI25"/>
<keyword evidence="3" id="KW-1185">Reference proteome</keyword>
<accession>A0A1B4XI25</accession>
<dbReference type="OrthoDB" id="9784378at2"/>
<dbReference type="KEGG" id="slim:SCL_2174"/>
<dbReference type="Proteomes" id="UP000243180">
    <property type="component" value="Chromosome"/>
</dbReference>
<proteinExistence type="predicted"/>
<reference evidence="2 3" key="1">
    <citation type="submission" date="2015-05" db="EMBL/GenBank/DDBJ databases">
        <title>Complete genome sequence of a sulfur-oxidizing gammaproteobacterium strain HA5.</title>
        <authorList>
            <person name="Miura A."/>
            <person name="Kojima H."/>
            <person name="Fukui M."/>
        </authorList>
    </citation>
    <scope>NUCLEOTIDE SEQUENCE [LARGE SCALE GENOMIC DNA]</scope>
    <source>
        <strain evidence="2 3">HA5</strain>
    </source>
</reference>
<evidence type="ECO:0000313" key="2">
    <source>
        <dbReference type="EMBL" id="BAV34463.1"/>
    </source>
</evidence>
<dbReference type="EMBL" id="AP014879">
    <property type="protein sequence ID" value="BAV34463.1"/>
    <property type="molecule type" value="Genomic_DNA"/>
</dbReference>
<dbReference type="RefSeq" id="WP_096361202.1">
    <property type="nucleotide sequence ID" value="NZ_AP014879.1"/>
</dbReference>
<sequence>MEKKWWTPFFLPILLTAYPVCADFFQDQISKSFPGFVIMKPAEFNSDVRDNLESNPAFLTGYFNRDDFEDFVALIRAIATKRYVTLQLSYDYHETRLIACHGSAGKKYRCTVLLSDVTIVPEYRYLTKHPPGRTNCRMDDGSYIQAETDFIGWASTKSWATGAGETQFIYQPDGSYRRCGDLN</sequence>
<gene>
    <name evidence="2" type="ORF">SCL_2174</name>
</gene>
<keyword evidence="1" id="KW-0732">Signal</keyword>
<feature type="signal peptide" evidence="1">
    <location>
        <begin position="1"/>
        <end position="22"/>
    </location>
</feature>
<evidence type="ECO:0008006" key="4">
    <source>
        <dbReference type="Google" id="ProtNLM"/>
    </source>
</evidence>
<evidence type="ECO:0000313" key="3">
    <source>
        <dbReference type="Proteomes" id="UP000243180"/>
    </source>
</evidence>
<protein>
    <recommendedName>
        <fullName evidence="4">Lipoprotein</fullName>
    </recommendedName>
</protein>
<dbReference type="InParanoid" id="A0A1B4XI25"/>
<name>A0A1B4XI25_9GAMM</name>
<feature type="chain" id="PRO_5008572447" description="Lipoprotein" evidence="1">
    <location>
        <begin position="23"/>
        <end position="183"/>
    </location>
</feature>